<keyword evidence="2" id="KW-1185">Reference proteome</keyword>
<dbReference type="KEGG" id="msch:N508_001173"/>
<dbReference type="RefSeq" id="WP_023275463.1">
    <property type="nucleotide sequence ID" value="NZ_CP097562.1"/>
</dbReference>
<dbReference type="AlphaFoldDB" id="V2QHF5"/>
<proteinExistence type="predicted"/>
<sequence>MKITVNYISNVFLAVILAVIPYTALIKLFIKNNDTPFLNVEMVLIIILNIIVYISAVTGLETAENKAKENGIKTHLSAALFILMVLPVILKYIIGMMIAVIPELIHYNITRADDVILIIYTIILLTAFFKYSHKAGYFLTPLLIYHIYSAFQYTG</sequence>
<reference evidence="1" key="3">
    <citation type="submission" date="2022-06" db="EMBL/GenBank/DDBJ databases">
        <title>Resources to Facilitate Use of the Altered Schaedler Flora (ASF) Mouse Model to Study Microbiome Function.</title>
        <authorList>
            <person name="Proctor A."/>
            <person name="Parvinroo S."/>
            <person name="Richie T."/>
            <person name="Jia X."/>
            <person name="Lee S.T.M."/>
            <person name="Karp P.D."/>
            <person name="Paley S."/>
            <person name="Kostic A.D."/>
            <person name="Pierre J.F."/>
            <person name="Wannemuehler M.J."/>
            <person name="Phillips G.J."/>
        </authorList>
    </citation>
    <scope>NUCLEOTIDE SEQUENCE</scope>
    <source>
        <strain evidence="1">ASF457</strain>
    </source>
</reference>
<reference evidence="1" key="2">
    <citation type="submission" date="2022-05" db="EMBL/GenBank/DDBJ databases">
        <authorList>
            <person name="Proctor A.L."/>
            <person name="Phillips G.J."/>
            <person name="Wannemuehler M.J."/>
        </authorList>
    </citation>
    <scope>NUCLEOTIDE SEQUENCE</scope>
    <source>
        <strain evidence="1">ASF457</strain>
    </source>
</reference>
<evidence type="ECO:0000313" key="2">
    <source>
        <dbReference type="Proteomes" id="UP000017429"/>
    </source>
</evidence>
<accession>V2QHF5</accession>
<name>V2QHF5_9BACT</name>
<organism evidence="1 2">
    <name type="scientific">Mucispirillum schaedleri ASF457</name>
    <dbReference type="NCBI Taxonomy" id="1379858"/>
    <lineage>
        <taxon>Bacteria</taxon>
        <taxon>Pseudomonadati</taxon>
        <taxon>Deferribacterota</taxon>
        <taxon>Deferribacteres</taxon>
        <taxon>Deferribacterales</taxon>
        <taxon>Mucispirillaceae</taxon>
        <taxon>Mucispirillum</taxon>
    </lineage>
</organism>
<dbReference type="EMBL" id="CP097562">
    <property type="protein sequence ID" value="USF24094.1"/>
    <property type="molecule type" value="Genomic_DNA"/>
</dbReference>
<dbReference type="Proteomes" id="UP000017429">
    <property type="component" value="Chromosome"/>
</dbReference>
<protein>
    <submittedName>
        <fullName evidence="1">Uncharacterized protein</fullName>
    </submittedName>
</protein>
<evidence type="ECO:0000313" key="1">
    <source>
        <dbReference type="EMBL" id="USF24094.1"/>
    </source>
</evidence>
<reference evidence="1" key="1">
    <citation type="journal article" date="2014" name="Genome Announc.">
        <title>Draft genome sequences of the altered schaedler flora, a defined bacterial community from gnotobiotic mice.</title>
        <authorList>
            <person name="Wannemuehler M.J."/>
            <person name="Overstreet A.M."/>
            <person name="Ward D.V."/>
            <person name="Phillips G.J."/>
        </authorList>
    </citation>
    <scope>NUCLEOTIDE SEQUENCE</scope>
    <source>
        <strain evidence="1">ASF457</strain>
    </source>
</reference>
<gene>
    <name evidence="1" type="ORF">N508_001173</name>
</gene>